<dbReference type="AlphaFoldDB" id="A0A126QJZ5"/>
<feature type="transmembrane region" description="Helical" evidence="1">
    <location>
        <begin position="99"/>
        <end position="119"/>
    </location>
</feature>
<evidence type="ECO:0000313" key="4">
    <source>
        <dbReference type="Proteomes" id="UP000055611"/>
    </source>
</evidence>
<dbReference type="OrthoDB" id="9097160at2"/>
<keyword evidence="4" id="KW-1185">Reference proteome</keyword>
<reference evidence="2 4" key="1">
    <citation type="journal article" date="2016" name="Front. Microbiol.">
        <title>Genome Sequence of the Piezophilic, Mesophilic Sulfate-Reducing Bacterium Desulfovibrio indicus J2T.</title>
        <authorList>
            <person name="Cao J."/>
            <person name="Maignien L."/>
            <person name="Shao Z."/>
            <person name="Alain K."/>
            <person name="Jebbar M."/>
        </authorList>
    </citation>
    <scope>NUCLEOTIDE SEQUENCE [LARGE SCALE GENOMIC DNA]</scope>
    <source>
        <strain evidence="2 4">J2</strain>
    </source>
</reference>
<sequence length="147" mass="15275">MKWLFVLFALAAGALMPLQAGINLRLRGSLGDPVWAAAVSFGVGTLALLGYLAAARVPLPSMAMAGSAPLWSWTGGALGAFFVLATIILAGQIGATSMMAWLLAGQMMAALVLDHYGLVSYQVHTVSWPRIAGVGLLLAGAFLVNKY</sequence>
<dbReference type="EMBL" id="SOBK01000008">
    <property type="protein sequence ID" value="TDT87380.1"/>
    <property type="molecule type" value="Genomic_DNA"/>
</dbReference>
<dbReference type="KEGG" id="dej:AWY79_01820"/>
<protein>
    <submittedName>
        <fullName evidence="3">Transporter family-2 protein</fullName>
    </submittedName>
</protein>
<proteinExistence type="predicted"/>
<organism evidence="3 5">
    <name type="scientific">Pseudodesulfovibrio indicus</name>
    <dbReference type="NCBI Taxonomy" id="1716143"/>
    <lineage>
        <taxon>Bacteria</taxon>
        <taxon>Pseudomonadati</taxon>
        <taxon>Thermodesulfobacteriota</taxon>
        <taxon>Desulfovibrionia</taxon>
        <taxon>Desulfovibrionales</taxon>
        <taxon>Desulfovibrionaceae</taxon>
    </lineage>
</organism>
<dbReference type="PANTHER" id="PTHR34821">
    <property type="entry name" value="INNER MEMBRANE PROTEIN YDCZ"/>
    <property type="match status" value="1"/>
</dbReference>
<keyword evidence="1" id="KW-1133">Transmembrane helix</keyword>
<feature type="transmembrane region" description="Helical" evidence="1">
    <location>
        <begin position="70"/>
        <end position="93"/>
    </location>
</feature>
<accession>A0A126QJZ5</accession>
<dbReference type="Proteomes" id="UP000055611">
    <property type="component" value="Chromosome"/>
</dbReference>
<reference evidence="3 5" key="2">
    <citation type="submission" date="2019-03" db="EMBL/GenBank/DDBJ databases">
        <title>Genomic Encyclopedia of Type Strains, Phase IV (KMG-IV): sequencing the most valuable type-strain genomes for metagenomic binning, comparative biology and taxonomic classification.</title>
        <authorList>
            <person name="Goeker M."/>
        </authorList>
    </citation>
    <scope>NUCLEOTIDE SEQUENCE [LARGE SCALE GENOMIC DNA]</scope>
    <source>
        <strain evidence="3 5">DSM 101483</strain>
    </source>
</reference>
<dbReference type="Pfam" id="PF04657">
    <property type="entry name" value="DMT_YdcZ"/>
    <property type="match status" value="1"/>
</dbReference>
<name>A0A126QJZ5_9BACT</name>
<evidence type="ECO:0000313" key="5">
    <source>
        <dbReference type="Proteomes" id="UP000295506"/>
    </source>
</evidence>
<evidence type="ECO:0000256" key="1">
    <source>
        <dbReference type="SAM" id="Phobius"/>
    </source>
</evidence>
<evidence type="ECO:0000313" key="2">
    <source>
        <dbReference type="EMBL" id="AMK09938.1"/>
    </source>
</evidence>
<dbReference type="GO" id="GO:0005886">
    <property type="term" value="C:plasma membrane"/>
    <property type="evidence" value="ECO:0007669"/>
    <property type="project" value="TreeGrafter"/>
</dbReference>
<dbReference type="RefSeq" id="WP_066799545.1">
    <property type="nucleotide sequence ID" value="NZ_CP014206.1"/>
</dbReference>
<feature type="transmembrane region" description="Helical" evidence="1">
    <location>
        <begin position="126"/>
        <end position="144"/>
    </location>
</feature>
<keyword evidence="1" id="KW-0472">Membrane</keyword>
<dbReference type="PANTHER" id="PTHR34821:SF2">
    <property type="entry name" value="INNER MEMBRANE PROTEIN YDCZ"/>
    <property type="match status" value="1"/>
</dbReference>
<evidence type="ECO:0000313" key="3">
    <source>
        <dbReference type="EMBL" id="TDT87380.1"/>
    </source>
</evidence>
<gene>
    <name evidence="2" type="ORF">AWY79_01820</name>
    <name evidence="3" type="ORF">EDC59_10845</name>
</gene>
<feature type="transmembrane region" description="Helical" evidence="1">
    <location>
        <begin position="36"/>
        <end position="58"/>
    </location>
</feature>
<dbReference type="InterPro" id="IPR006750">
    <property type="entry name" value="YdcZ"/>
</dbReference>
<keyword evidence="1" id="KW-0812">Transmembrane</keyword>
<dbReference type="EMBL" id="CP014206">
    <property type="protein sequence ID" value="AMK09938.1"/>
    <property type="molecule type" value="Genomic_DNA"/>
</dbReference>
<dbReference type="Proteomes" id="UP000295506">
    <property type="component" value="Unassembled WGS sequence"/>
</dbReference>